<gene>
    <name evidence="2" type="ORF">HNQ99_002875</name>
</gene>
<dbReference type="AlphaFoldDB" id="A0A840HYS2"/>
<comment type="caution">
    <text evidence="2">The sequence shown here is derived from an EMBL/GenBank/DDBJ whole genome shotgun (WGS) entry which is preliminary data.</text>
</comment>
<protein>
    <submittedName>
        <fullName evidence="2">Uncharacterized protein</fullName>
    </submittedName>
</protein>
<accession>A0A840HYS2</accession>
<evidence type="ECO:0000313" key="2">
    <source>
        <dbReference type="EMBL" id="MBB4642544.1"/>
    </source>
</evidence>
<feature type="region of interest" description="Disordered" evidence="1">
    <location>
        <begin position="50"/>
        <end position="74"/>
    </location>
</feature>
<reference evidence="2 3" key="1">
    <citation type="submission" date="2020-08" db="EMBL/GenBank/DDBJ databases">
        <title>Genomic Encyclopedia of Type Strains, Phase IV (KMG-IV): sequencing the most valuable type-strain genomes for metagenomic binning, comparative biology and taxonomic classification.</title>
        <authorList>
            <person name="Goeker M."/>
        </authorList>
    </citation>
    <scope>NUCLEOTIDE SEQUENCE [LARGE SCALE GENOMIC DNA]</scope>
    <source>
        <strain evidence="2 3">DSM 7465</strain>
    </source>
</reference>
<evidence type="ECO:0000256" key="1">
    <source>
        <dbReference type="SAM" id="MobiDB-lite"/>
    </source>
</evidence>
<dbReference type="Proteomes" id="UP000575068">
    <property type="component" value="Unassembled WGS sequence"/>
</dbReference>
<name>A0A840HYS2_9SPHN</name>
<sequence length="90" mass="10116">MTMTASDRSKVLDHRIALSERIYPQRATYLAHLLGLRLDAARLDEPFSPKTLARARPSPADPTHKATSSLRPRATIATFRPRPPLWLGRS</sequence>
<keyword evidence="3" id="KW-1185">Reference proteome</keyword>
<proteinExistence type="predicted"/>
<evidence type="ECO:0000313" key="3">
    <source>
        <dbReference type="Proteomes" id="UP000575068"/>
    </source>
</evidence>
<organism evidence="2 3">
    <name type="scientific">Rhizorhapis suberifaciens</name>
    <name type="common">corky root of lettuce</name>
    <dbReference type="NCBI Taxonomy" id="13656"/>
    <lineage>
        <taxon>Bacteria</taxon>
        <taxon>Pseudomonadati</taxon>
        <taxon>Pseudomonadota</taxon>
        <taxon>Alphaproteobacteria</taxon>
        <taxon>Sphingomonadales</taxon>
        <taxon>Sphingomonadaceae</taxon>
        <taxon>Rhizorhapis</taxon>
    </lineage>
</organism>
<dbReference type="EMBL" id="JACHOV010000011">
    <property type="protein sequence ID" value="MBB4642544.1"/>
    <property type="molecule type" value="Genomic_DNA"/>
</dbReference>